<dbReference type="AlphaFoldDB" id="A0A1N7L876"/>
<protein>
    <submittedName>
        <fullName evidence="3">Uncharacterized protein</fullName>
    </submittedName>
</protein>
<evidence type="ECO:0000313" key="3">
    <source>
        <dbReference type="EMBL" id="SIS69993.1"/>
    </source>
</evidence>
<accession>A0A1N7L876</accession>
<gene>
    <name evidence="2" type="ORF">B0A70_01835</name>
    <name evidence="3" type="ORF">SAMN05421796_102100</name>
</gene>
<organism evidence="3 4">
    <name type="scientific">Chryseobacterium piscicola</name>
    <dbReference type="NCBI Taxonomy" id="551459"/>
    <lineage>
        <taxon>Bacteria</taxon>
        <taxon>Pseudomonadati</taxon>
        <taxon>Bacteroidota</taxon>
        <taxon>Flavobacteriia</taxon>
        <taxon>Flavobacteriales</taxon>
        <taxon>Weeksellaceae</taxon>
        <taxon>Chryseobacterium group</taxon>
        <taxon>Chryseobacterium</taxon>
    </lineage>
</organism>
<dbReference type="Proteomes" id="UP000186246">
    <property type="component" value="Unassembled WGS sequence"/>
</dbReference>
<dbReference type="STRING" id="551459.SAMN05421796_102100"/>
<evidence type="ECO:0000256" key="1">
    <source>
        <dbReference type="SAM" id="Phobius"/>
    </source>
</evidence>
<keyword evidence="1" id="KW-0812">Transmembrane</keyword>
<reference evidence="2 5" key="1">
    <citation type="submission" date="2016-11" db="EMBL/GenBank/DDBJ databases">
        <title>Whole genomes of Flavobacteriaceae.</title>
        <authorList>
            <person name="Stine C."/>
            <person name="Li C."/>
            <person name="Tadesse D."/>
        </authorList>
    </citation>
    <scope>NUCLEOTIDE SEQUENCE [LARGE SCALE GENOMIC DNA]</scope>
    <source>
        <strain evidence="2 5">DSM 21068</strain>
    </source>
</reference>
<keyword evidence="1" id="KW-1133">Transmembrane helix</keyword>
<dbReference type="EMBL" id="MUGO01000002">
    <property type="protein sequence ID" value="PQA97431.1"/>
    <property type="molecule type" value="Genomic_DNA"/>
</dbReference>
<feature type="transmembrane region" description="Helical" evidence="1">
    <location>
        <begin position="48"/>
        <end position="67"/>
    </location>
</feature>
<keyword evidence="1" id="KW-0472">Membrane</keyword>
<sequence length="68" mass="8314">MKKLLNCNFKIENHEKFNHSHFPHFLLRRKNQKNQLLKLDFMVTFLKIDYKIQFFGLIILPIAYALYS</sequence>
<name>A0A1N7L876_9FLAO</name>
<proteinExistence type="predicted"/>
<dbReference type="EMBL" id="FTOJ01000002">
    <property type="protein sequence ID" value="SIS69993.1"/>
    <property type="molecule type" value="Genomic_DNA"/>
</dbReference>
<dbReference type="Proteomes" id="UP000238314">
    <property type="component" value="Unassembled WGS sequence"/>
</dbReference>
<evidence type="ECO:0000313" key="5">
    <source>
        <dbReference type="Proteomes" id="UP000238314"/>
    </source>
</evidence>
<keyword evidence="5" id="KW-1185">Reference proteome</keyword>
<reference evidence="4" key="2">
    <citation type="submission" date="2017-01" db="EMBL/GenBank/DDBJ databases">
        <authorList>
            <person name="Varghese N."/>
            <person name="Submissions S."/>
        </authorList>
    </citation>
    <scope>NUCLEOTIDE SEQUENCE [LARGE SCALE GENOMIC DNA]</scope>
    <source>
        <strain evidence="4">DSM 21068</strain>
    </source>
</reference>
<evidence type="ECO:0000313" key="4">
    <source>
        <dbReference type="Proteomes" id="UP000186246"/>
    </source>
</evidence>
<evidence type="ECO:0000313" key="2">
    <source>
        <dbReference type="EMBL" id="PQA97431.1"/>
    </source>
</evidence>
<reference evidence="3" key="3">
    <citation type="submission" date="2017-01" db="EMBL/GenBank/DDBJ databases">
        <authorList>
            <person name="Mah S.A."/>
            <person name="Swanson W.J."/>
            <person name="Moy G.W."/>
            <person name="Vacquier V.D."/>
        </authorList>
    </citation>
    <scope>NUCLEOTIDE SEQUENCE [LARGE SCALE GENOMIC DNA]</scope>
    <source>
        <strain evidence="3">DSM 21068</strain>
    </source>
</reference>